<dbReference type="Pfam" id="PF12698">
    <property type="entry name" value="ABC2_membrane_3"/>
    <property type="match status" value="2"/>
</dbReference>
<dbReference type="PANTHER" id="PTHR19229:SF36">
    <property type="entry name" value="ATP-BINDING CASSETTE SUB-FAMILY A MEMBER 2"/>
    <property type="match status" value="1"/>
</dbReference>
<dbReference type="InterPro" id="IPR003593">
    <property type="entry name" value="AAA+_ATPase"/>
</dbReference>
<keyword evidence="9 10" id="KW-0472">Membrane</keyword>
<feature type="transmembrane region" description="Helical" evidence="10">
    <location>
        <begin position="1218"/>
        <end position="1240"/>
    </location>
</feature>
<feature type="transmembrane region" description="Helical" evidence="10">
    <location>
        <begin position="334"/>
        <end position="351"/>
    </location>
</feature>
<evidence type="ECO:0000256" key="10">
    <source>
        <dbReference type="SAM" id="Phobius"/>
    </source>
</evidence>
<dbReference type="GO" id="GO:0016887">
    <property type="term" value="F:ATP hydrolysis activity"/>
    <property type="evidence" value="ECO:0007669"/>
    <property type="project" value="InterPro"/>
</dbReference>
<keyword evidence="4 10" id="KW-0812">Transmembrane</keyword>
<feature type="domain" description="ABC transporter" evidence="11">
    <location>
        <begin position="481"/>
        <end position="704"/>
    </location>
</feature>
<name>A0A5N4B2K5_PHOPY</name>
<dbReference type="Proteomes" id="UP000327044">
    <property type="component" value="Unassembled WGS sequence"/>
</dbReference>
<evidence type="ECO:0000256" key="1">
    <source>
        <dbReference type="ARBA" id="ARBA00004141"/>
    </source>
</evidence>
<dbReference type="InterPro" id="IPR013525">
    <property type="entry name" value="ABC2_TM"/>
</dbReference>
<dbReference type="Gene3D" id="3.40.50.300">
    <property type="entry name" value="P-loop containing nucleotide triphosphate hydrolases"/>
    <property type="match status" value="2"/>
</dbReference>
<dbReference type="Pfam" id="PF00005">
    <property type="entry name" value="ABC_tran"/>
    <property type="match status" value="2"/>
</dbReference>
<evidence type="ECO:0000256" key="8">
    <source>
        <dbReference type="ARBA" id="ARBA00022989"/>
    </source>
</evidence>
<comment type="caution">
    <text evidence="12">The sequence shown here is derived from an EMBL/GenBank/DDBJ whole genome shotgun (WGS) entry which is preliminary data.</text>
</comment>
<evidence type="ECO:0000256" key="2">
    <source>
        <dbReference type="ARBA" id="ARBA00008869"/>
    </source>
</evidence>
<feature type="transmembrane region" description="Helical" evidence="10">
    <location>
        <begin position="1085"/>
        <end position="1104"/>
    </location>
</feature>
<keyword evidence="3" id="KW-0813">Transport</keyword>
<feature type="transmembrane region" description="Helical" evidence="10">
    <location>
        <begin position="998"/>
        <end position="1018"/>
    </location>
</feature>
<dbReference type="OrthoDB" id="6512918at2759"/>
<evidence type="ECO:0000313" key="13">
    <source>
        <dbReference type="Proteomes" id="UP000327044"/>
    </source>
</evidence>
<organism evidence="12 13">
    <name type="scientific">Photinus pyralis</name>
    <name type="common">Common eastern firefly</name>
    <name type="synonym">Lampyris pyralis</name>
    <dbReference type="NCBI Taxonomy" id="7054"/>
    <lineage>
        <taxon>Eukaryota</taxon>
        <taxon>Metazoa</taxon>
        <taxon>Ecdysozoa</taxon>
        <taxon>Arthropoda</taxon>
        <taxon>Hexapoda</taxon>
        <taxon>Insecta</taxon>
        <taxon>Pterygota</taxon>
        <taxon>Neoptera</taxon>
        <taxon>Endopterygota</taxon>
        <taxon>Coleoptera</taxon>
        <taxon>Polyphaga</taxon>
        <taxon>Elateriformia</taxon>
        <taxon>Elateroidea</taxon>
        <taxon>Lampyridae</taxon>
        <taxon>Lampyrinae</taxon>
        <taxon>Photinus</taxon>
    </lineage>
</organism>
<gene>
    <name evidence="12" type="ORF">PPYR_00809</name>
</gene>
<keyword evidence="5" id="KW-0677">Repeat</keyword>
<dbReference type="InterPro" id="IPR003439">
    <property type="entry name" value="ABC_transporter-like_ATP-bd"/>
</dbReference>
<accession>A0A5N4B2K5</accession>
<protein>
    <recommendedName>
        <fullName evidence="11">ABC transporter domain-containing protein</fullName>
    </recommendedName>
</protein>
<evidence type="ECO:0000256" key="3">
    <source>
        <dbReference type="ARBA" id="ARBA00022448"/>
    </source>
</evidence>
<dbReference type="Pfam" id="PF23321">
    <property type="entry name" value="R1_ABCA1"/>
    <property type="match status" value="1"/>
</dbReference>
<feature type="transmembrane region" description="Helical" evidence="10">
    <location>
        <begin position="1145"/>
        <end position="1165"/>
    </location>
</feature>
<dbReference type="EMBL" id="VVIM01000001">
    <property type="protein sequence ID" value="KAB0803839.1"/>
    <property type="molecule type" value="Genomic_DNA"/>
</dbReference>
<feature type="transmembrane region" description="Helical" evidence="10">
    <location>
        <begin position="304"/>
        <end position="328"/>
    </location>
</feature>
<evidence type="ECO:0000256" key="6">
    <source>
        <dbReference type="ARBA" id="ARBA00022741"/>
    </source>
</evidence>
<evidence type="ECO:0000256" key="4">
    <source>
        <dbReference type="ARBA" id="ARBA00022692"/>
    </source>
</evidence>
<feature type="transmembrane region" description="Helical" evidence="10">
    <location>
        <begin position="1039"/>
        <end position="1065"/>
    </location>
</feature>
<feature type="transmembrane region" description="Helical" evidence="10">
    <location>
        <begin position="1111"/>
        <end position="1133"/>
    </location>
</feature>
<keyword evidence="6" id="KW-0547">Nucleotide-binding</keyword>
<feature type="transmembrane region" description="Helical" evidence="10">
    <location>
        <begin position="220"/>
        <end position="245"/>
    </location>
</feature>
<comment type="subcellular location">
    <subcellularLocation>
        <location evidence="1">Membrane</location>
        <topology evidence="1">Multi-pass membrane protein</topology>
    </subcellularLocation>
</comment>
<feature type="transmembrane region" description="Helical" evidence="10">
    <location>
        <begin position="363"/>
        <end position="382"/>
    </location>
</feature>
<feature type="transmembrane region" description="Helical" evidence="10">
    <location>
        <begin position="408"/>
        <end position="431"/>
    </location>
</feature>
<reference evidence="12 13" key="1">
    <citation type="journal article" date="2018" name="Elife">
        <title>Firefly genomes illuminate parallel origins of bioluminescence in beetles.</title>
        <authorList>
            <person name="Fallon T.R."/>
            <person name="Lower S.E."/>
            <person name="Chang C.H."/>
            <person name="Bessho-Uehara M."/>
            <person name="Martin G.J."/>
            <person name="Bewick A.J."/>
            <person name="Behringer M."/>
            <person name="Debat H.J."/>
            <person name="Wong I."/>
            <person name="Day J.C."/>
            <person name="Suvorov A."/>
            <person name="Silva C.J."/>
            <person name="Stanger-Hall K.F."/>
            <person name="Hall D.W."/>
            <person name="Schmitz R.J."/>
            <person name="Nelson D.R."/>
            <person name="Lewis S.M."/>
            <person name="Shigenobu S."/>
            <person name="Bybee S.M."/>
            <person name="Larracuente A.M."/>
            <person name="Oba Y."/>
            <person name="Weng J.K."/>
        </authorList>
    </citation>
    <scope>NUCLEOTIDE SEQUENCE [LARGE SCALE GENOMIC DNA]</scope>
    <source>
        <strain evidence="12">1611_PpyrPB1</strain>
        <tissue evidence="12">Whole body</tissue>
    </source>
</reference>
<dbReference type="SMART" id="SM00382">
    <property type="entry name" value="AAA"/>
    <property type="match status" value="2"/>
</dbReference>
<dbReference type="GO" id="GO:0140359">
    <property type="term" value="F:ABC-type transporter activity"/>
    <property type="evidence" value="ECO:0007669"/>
    <property type="project" value="InterPro"/>
</dbReference>
<keyword evidence="8 10" id="KW-1133">Transmembrane helix</keyword>
<dbReference type="PROSITE" id="PS50893">
    <property type="entry name" value="ABC_TRANSPORTER_2"/>
    <property type="match status" value="2"/>
</dbReference>
<proteinExistence type="inferred from homology"/>
<dbReference type="SUPFAM" id="SSF52540">
    <property type="entry name" value="P-loop containing nucleoside triphosphate hydrolases"/>
    <property type="match status" value="2"/>
</dbReference>
<feature type="transmembrane region" description="Helical" evidence="10">
    <location>
        <begin position="20"/>
        <end position="43"/>
    </location>
</feature>
<evidence type="ECO:0000256" key="9">
    <source>
        <dbReference type="ARBA" id="ARBA00023136"/>
    </source>
</evidence>
<dbReference type="GO" id="GO:0005524">
    <property type="term" value="F:ATP binding"/>
    <property type="evidence" value="ECO:0007669"/>
    <property type="project" value="UniProtKB-KW"/>
</dbReference>
<dbReference type="CDD" id="cd03263">
    <property type="entry name" value="ABC_subfamily_A"/>
    <property type="match status" value="2"/>
</dbReference>
<comment type="similarity">
    <text evidence="2">Belongs to the ABC transporter superfamily. ABCA family.</text>
</comment>
<dbReference type="InterPro" id="IPR026082">
    <property type="entry name" value="ABCA"/>
</dbReference>
<evidence type="ECO:0000256" key="7">
    <source>
        <dbReference type="ARBA" id="ARBA00022840"/>
    </source>
</evidence>
<feature type="domain" description="ABC transporter" evidence="11">
    <location>
        <begin position="1280"/>
        <end position="1512"/>
    </location>
</feature>
<dbReference type="PANTHER" id="PTHR19229">
    <property type="entry name" value="ATP-BINDING CASSETTE TRANSPORTER SUBFAMILY A ABCA"/>
    <property type="match status" value="1"/>
</dbReference>
<dbReference type="InterPro" id="IPR027417">
    <property type="entry name" value="P-loop_NTPase"/>
</dbReference>
<keyword evidence="13" id="KW-1185">Reference proteome</keyword>
<feature type="transmembrane region" description="Helical" evidence="10">
    <location>
        <begin position="265"/>
        <end position="292"/>
    </location>
</feature>
<evidence type="ECO:0000259" key="11">
    <source>
        <dbReference type="PROSITE" id="PS50893"/>
    </source>
</evidence>
<evidence type="ECO:0000256" key="5">
    <source>
        <dbReference type="ARBA" id="ARBA00022737"/>
    </source>
</evidence>
<keyword evidence="7" id="KW-0067">ATP-binding</keyword>
<dbReference type="GO" id="GO:0016020">
    <property type="term" value="C:membrane"/>
    <property type="evidence" value="ECO:0007669"/>
    <property type="project" value="UniProtKB-SubCell"/>
</dbReference>
<evidence type="ECO:0000313" key="12">
    <source>
        <dbReference type="EMBL" id="KAB0803839.1"/>
    </source>
</evidence>
<dbReference type="InParanoid" id="A0A5N4B2K5"/>
<dbReference type="InterPro" id="IPR056264">
    <property type="entry name" value="R2_ABCA1-4-like"/>
</dbReference>
<sequence>MGRINILRAVLFKNFTIRIHHWMLTIFQVVLPVVLFATTAIIVTKVDGFEKKYIRNASSGSHFTSEQLYNDKFNHETKIYYAPSTFFASELMYQVQLKFSLNSGAINGYESEEEMMNGIDYDSEAVLAVILNFDAGGLNYTIRPYEKCVNWQTGILYNSGESYVPDQGSEMYVNRGFLAFQMALESSYIEMVSNTSLPIAINVEEFPYPPHINDSELKNVIIYFLPVITVLSFTLLCPMIISSVMEDKVTGMKELMRVMGLKSGMMWFTWFLDMFCWNFISLVVITAMLVYLKSDTRPPLLEHCSFSVLLTFFSLYSAALITFCFALSSFFNKPIHSITTAILAWILTFVIPQRWIYSDPSFFQRIIMIFPNAGLLFGYKIISDYETRELGVQWVNIFESPSWQKNEFTMGSIFVCFIVQCLVYITITLYMSEIKPGIYGKAQVWYFPLLWFRRKIEQNECGPKPNNFGPYIEEINLPVSVKVRNLCKHFGSEKAVDNLSMDIYEQQITVLLGKNGAGKTTTLSMIAGILSLTSGTISIKDLCNTNNFVSICPQSNLQFHALTVLHHLKFYGILKGLSADDAIEEAEHMIGVTNLSSKKNCLPSELSTGMQRRLSISVAVIGSNNVVILDEPTAGLDPECRRDIWNILIRLRGYRTIIVTTHSMEEAEVLGDRIAIMDRGVLKSYGTPIFLRNKLGAGSHIAVKLKKSSDVERLVSAVKKNPNLNDKPKTVARDEITICVSSSTNNEIRDAVKWFEDSQNFYNIENIGLTKMTMEEIFLKASTLGFNYQPRSSDEKPTHFKKMKEINTWRQFKILLLKWLKFTRKKLQFIQIVIMILCMVICLCGSENSEDASESDKVVPLNLQTYSDSAVFIGRNQSGMFSKIAHYYEDSLNGSVVYSKTVQNLSDEIIQQGINNIEFYKKRMVVAVSFDDFIGKHSATAFYSNKAVHGAPISLNLLTNAVLKSLKGPDYGIKVGNHPLTSPYQHRVQHLSMIQVLLIWYIFLPLGALLLVGISIFCPYSEYASKIMHLQQMCGVSKWVYWLSCYVKDVVVYFISIGIVIGITYALNSYLTMSSIFGDAEMGTLFVILAVFGVSAIPYSYLFIYRSSGFVGYGLFIITSLLISNTIVIGVFYMEFSEDEDLKTIANGINYFFVLFPTFGLKYTMMKLIKQSVWNYNWRVRSPEHKQAICATNYNSCCYGDDSQGCIRYQSYLLGENAVATTLYEMLASSALYFSLLYLFHSNSFSKGYSKVKKILKRNEKKDKAEESENQVFNPSDGSLNADIKSKKIGSQVVLNDINFKIQPKQCVGLLGVNGAGKSTTFRLLAGEDRLENGEIILHANKKRVSINENKLEYLQNIGYCPQFDELSELTSGRELLRLFAGLRGIESVEEEVDKFLEIFDLTKYADRLCNTYSIGCKRKLFTALALIGMPPFILLDEPTAGVDLSSRRKLWDALILTKNSDSSIILSTHNMDECEILCENIVTLKSGKIIFNGSISSLKSKYKDSCIIALKLAPMIKIVVVQSTKKKLQLCNNVEPNWMTDLKDVIEKEFTDHELLDQHATLLKYRVQRNGKTLSEIFRIVEKIRLDNYFIEDFDISEVTLETLFLNINNENVS</sequence>